<accession>A0A2G9HJL6</accession>
<proteinExistence type="predicted"/>
<name>A0A2G9HJL6_9LAMI</name>
<gene>
    <name evidence="1" type="ORF">CDL12_09627</name>
</gene>
<dbReference type="Pfam" id="PF14299">
    <property type="entry name" value="PP2"/>
    <property type="match status" value="1"/>
</dbReference>
<comment type="caution">
    <text evidence="1">The sequence shown here is derived from an EMBL/GenBank/DDBJ whole genome shotgun (WGS) entry which is preliminary data.</text>
</comment>
<reference evidence="2" key="1">
    <citation type="journal article" date="2018" name="Gigascience">
        <title>Genome assembly of the Pink Ipe (Handroanthus impetiginosus, Bignoniaceae), a highly valued, ecologically keystone Neotropical timber forest tree.</title>
        <authorList>
            <person name="Silva-Junior O.B."/>
            <person name="Grattapaglia D."/>
            <person name="Novaes E."/>
            <person name="Collevatti R.G."/>
        </authorList>
    </citation>
    <scope>NUCLEOTIDE SEQUENCE [LARGE SCALE GENOMIC DNA]</scope>
    <source>
        <strain evidence="2">cv. UFG-1</strain>
    </source>
</reference>
<evidence type="ECO:0000313" key="1">
    <source>
        <dbReference type="EMBL" id="PIN17717.1"/>
    </source>
</evidence>
<evidence type="ECO:0000313" key="2">
    <source>
        <dbReference type="Proteomes" id="UP000231279"/>
    </source>
</evidence>
<dbReference type="EMBL" id="NKXS01001616">
    <property type="protein sequence ID" value="PIN17717.1"/>
    <property type="molecule type" value="Genomic_DNA"/>
</dbReference>
<sequence length="177" mass="19958">MVGARELIISWGDTPGYWDWISYADSRFSEVAELKFVCCLDIRGYINTRVLSPDTTYGAYIVFKLAEISYGLESADAIVRFVNVEADNVATKSAGVVHLEEADLYQGQPGKLPVRRSDGWMEIELGHFYNSRGDDGDIEARLMENEILCGKCGLIVEGIEFRPKPQQSQREEQEKSH</sequence>
<dbReference type="AlphaFoldDB" id="A0A2G9HJL6"/>
<dbReference type="PANTHER" id="PTHR32278:SF116">
    <property type="entry name" value="F-BOX PROTEIN PP2-B10-LIKE"/>
    <property type="match status" value="1"/>
</dbReference>
<protein>
    <submittedName>
        <fullName evidence="1">Uncharacterized protein</fullName>
    </submittedName>
</protein>
<dbReference type="OrthoDB" id="1918565at2759"/>
<keyword evidence="2" id="KW-1185">Reference proteome</keyword>
<dbReference type="STRING" id="429701.A0A2G9HJL6"/>
<dbReference type="InterPro" id="IPR025886">
    <property type="entry name" value="PP2-like"/>
</dbReference>
<dbReference type="PANTHER" id="PTHR32278">
    <property type="entry name" value="F-BOX DOMAIN-CONTAINING PROTEIN"/>
    <property type="match status" value="1"/>
</dbReference>
<organism evidence="1 2">
    <name type="scientific">Handroanthus impetiginosus</name>
    <dbReference type="NCBI Taxonomy" id="429701"/>
    <lineage>
        <taxon>Eukaryota</taxon>
        <taxon>Viridiplantae</taxon>
        <taxon>Streptophyta</taxon>
        <taxon>Embryophyta</taxon>
        <taxon>Tracheophyta</taxon>
        <taxon>Spermatophyta</taxon>
        <taxon>Magnoliopsida</taxon>
        <taxon>eudicotyledons</taxon>
        <taxon>Gunneridae</taxon>
        <taxon>Pentapetalae</taxon>
        <taxon>asterids</taxon>
        <taxon>lamiids</taxon>
        <taxon>Lamiales</taxon>
        <taxon>Bignoniaceae</taxon>
        <taxon>Crescentiina</taxon>
        <taxon>Tabebuia alliance</taxon>
        <taxon>Handroanthus</taxon>
    </lineage>
</organism>
<dbReference type="Proteomes" id="UP000231279">
    <property type="component" value="Unassembled WGS sequence"/>
</dbReference>